<feature type="domain" description="2TM" evidence="2">
    <location>
        <begin position="21"/>
        <end position="100"/>
    </location>
</feature>
<organism evidence="3 4">
    <name type="scientific">Cerina litoralis</name>
    <dbReference type="NCBI Taxonomy" id="2874477"/>
    <lineage>
        <taxon>Bacteria</taxon>
        <taxon>Pseudomonadati</taxon>
        <taxon>Bacteroidota</taxon>
        <taxon>Flavobacteriia</taxon>
        <taxon>Flavobacteriales</taxon>
        <taxon>Flavobacteriaceae</taxon>
        <taxon>Cerina</taxon>
    </lineage>
</organism>
<keyword evidence="1" id="KW-1133">Transmembrane helix</keyword>
<evidence type="ECO:0000259" key="2">
    <source>
        <dbReference type="Pfam" id="PF13239"/>
    </source>
</evidence>
<gene>
    <name evidence="3" type="ORF">K8352_07495</name>
</gene>
<accession>A0AAE3ESY6</accession>
<dbReference type="InterPro" id="IPR025698">
    <property type="entry name" value="2TM_dom"/>
</dbReference>
<evidence type="ECO:0000313" key="4">
    <source>
        <dbReference type="Proteomes" id="UP001200642"/>
    </source>
</evidence>
<feature type="transmembrane region" description="Helical" evidence="1">
    <location>
        <begin position="32"/>
        <end position="49"/>
    </location>
</feature>
<dbReference type="RefSeq" id="WP_317901730.1">
    <property type="nucleotide sequence ID" value="NZ_JAIRBC010000009.1"/>
</dbReference>
<comment type="caution">
    <text evidence="3">The sequence shown here is derived from an EMBL/GenBank/DDBJ whole genome shotgun (WGS) entry which is preliminary data.</text>
</comment>
<dbReference type="Proteomes" id="UP001200642">
    <property type="component" value="Unassembled WGS sequence"/>
</dbReference>
<evidence type="ECO:0000313" key="3">
    <source>
        <dbReference type="EMBL" id="MCG2460587.1"/>
    </source>
</evidence>
<keyword evidence="1" id="KW-0472">Membrane</keyword>
<reference evidence="3" key="1">
    <citation type="submission" date="2023-02" db="EMBL/GenBank/DDBJ databases">
        <title>Genome of Flavobacteriaceae gen. nov. sp. strain F89.</title>
        <authorList>
            <person name="Wang Y."/>
        </authorList>
    </citation>
    <scope>NUCLEOTIDE SEQUENCE</scope>
    <source>
        <strain evidence="3">F89</strain>
    </source>
</reference>
<dbReference type="Pfam" id="PF13239">
    <property type="entry name" value="2TM"/>
    <property type="match status" value="1"/>
</dbReference>
<feature type="transmembrane region" description="Helical" evidence="1">
    <location>
        <begin position="61"/>
        <end position="82"/>
    </location>
</feature>
<keyword evidence="4" id="KW-1185">Reference proteome</keyword>
<sequence>MFFKNKNKSEIDLEQHEQLEYAHARIKQKKKLYNHFILFLLGGVFVFLANKILKYNEQYNWYLWVILIWGAVFMLHFINVFVTQNFMGTEWEREQREKLVAKQKKKITELQKEIETDFPMANINKKKDPWEEPSP</sequence>
<evidence type="ECO:0000256" key="1">
    <source>
        <dbReference type="SAM" id="Phobius"/>
    </source>
</evidence>
<dbReference type="EMBL" id="JAIRBC010000009">
    <property type="protein sequence ID" value="MCG2460587.1"/>
    <property type="molecule type" value="Genomic_DNA"/>
</dbReference>
<keyword evidence="1" id="KW-0812">Transmembrane</keyword>
<dbReference type="AlphaFoldDB" id="A0AAE3ESY6"/>
<proteinExistence type="predicted"/>
<name>A0AAE3ESY6_9FLAO</name>
<protein>
    <submittedName>
        <fullName evidence="3">2TM domain-containing protein</fullName>
    </submittedName>
</protein>